<evidence type="ECO:0000313" key="6">
    <source>
        <dbReference type="Proteomes" id="UP000191285"/>
    </source>
</evidence>
<evidence type="ECO:0000259" key="4">
    <source>
        <dbReference type="Pfam" id="PF13193"/>
    </source>
</evidence>
<dbReference type="Gene3D" id="3.30.300.30">
    <property type="match status" value="1"/>
</dbReference>
<gene>
    <name evidence="5" type="ORF">PENSTE_c001G04952</name>
</gene>
<dbReference type="InterPro" id="IPR042099">
    <property type="entry name" value="ANL_N_sf"/>
</dbReference>
<dbReference type="Pfam" id="PF13193">
    <property type="entry name" value="AMP-binding_C"/>
    <property type="match status" value="1"/>
</dbReference>
<feature type="domain" description="AMP-binding enzyme C-terminal" evidence="4">
    <location>
        <begin position="413"/>
        <end position="495"/>
    </location>
</feature>
<evidence type="ECO:0000256" key="2">
    <source>
        <dbReference type="ARBA" id="ARBA00022598"/>
    </source>
</evidence>
<organism evidence="5 6">
    <name type="scientific">Penicillium steckii</name>
    <dbReference type="NCBI Taxonomy" id="303698"/>
    <lineage>
        <taxon>Eukaryota</taxon>
        <taxon>Fungi</taxon>
        <taxon>Dikarya</taxon>
        <taxon>Ascomycota</taxon>
        <taxon>Pezizomycotina</taxon>
        <taxon>Eurotiomycetes</taxon>
        <taxon>Eurotiomycetidae</taxon>
        <taxon>Eurotiales</taxon>
        <taxon>Aspergillaceae</taxon>
        <taxon>Penicillium</taxon>
    </lineage>
</organism>
<sequence length="511" mass="56834">MAPIISDMTVHFRHDRSITQMMLENTANVDPDKIISEDVLTGKNITYGKLREFAFKAAWAFRHRLGLNIGDTVTIIGRSCVDYIVATHAIWAAGGIVSTINHSSSVKEIAHAVNIIKPNFLIIDGVYHRKVTEALNLAQYGELTISTMVSRLENHLLFPDDFSTWESKRVEPEAYVLDGQDARTRCAALVLSSGTTGLPKAVMLSHYNLTGICEALRGHNPDNWRESMREVFFPLMHEKNTTLARLVPPVAVMLAENPIVDKYQYPSLEYFSCSAAPLKPAIASKLRKRFPATSLCQTYGCTELSSCIAQSGVRDKDAPLIAAGTLLANVKIQFLDEQGQEVPAGQPGEIVVSTPTIMMGYKENQEGTRESMHGSDWYKTGDVGYLDDKGYLIIVDRLKDVIKYKGFQISPTELEEIIGRHPMVKDSGVTSIWDDMEGTEIPLAFVVPNDLVLSIDRQEIASEVQELVAREVAGYKKLRGGVRFIDQLPRNPTGKMLRRELREKAASKAHL</sequence>
<dbReference type="PANTHER" id="PTHR24096:SF149">
    <property type="entry name" value="AMP-BINDING DOMAIN-CONTAINING PROTEIN-RELATED"/>
    <property type="match status" value="1"/>
</dbReference>
<dbReference type="AlphaFoldDB" id="A0A1V6TZX9"/>
<evidence type="ECO:0000259" key="3">
    <source>
        <dbReference type="Pfam" id="PF00501"/>
    </source>
</evidence>
<evidence type="ECO:0000256" key="1">
    <source>
        <dbReference type="ARBA" id="ARBA00006432"/>
    </source>
</evidence>
<feature type="domain" description="AMP-dependent synthetase/ligase" evidence="3">
    <location>
        <begin position="24"/>
        <end position="217"/>
    </location>
</feature>
<dbReference type="STRING" id="303698.A0A1V6TZX9"/>
<dbReference type="PROSITE" id="PS00455">
    <property type="entry name" value="AMP_BINDING"/>
    <property type="match status" value="1"/>
</dbReference>
<reference evidence="6" key="1">
    <citation type="journal article" date="2017" name="Nat. Microbiol.">
        <title>Global analysis of biosynthetic gene clusters reveals vast potential of secondary metabolite production in Penicillium species.</title>
        <authorList>
            <person name="Nielsen J.C."/>
            <person name="Grijseels S."/>
            <person name="Prigent S."/>
            <person name="Ji B."/>
            <person name="Dainat J."/>
            <person name="Nielsen K.F."/>
            <person name="Frisvad J.C."/>
            <person name="Workman M."/>
            <person name="Nielsen J."/>
        </authorList>
    </citation>
    <scope>NUCLEOTIDE SEQUENCE [LARGE SCALE GENOMIC DNA]</scope>
    <source>
        <strain evidence="6">IBT 24891</strain>
    </source>
</reference>
<dbReference type="InterPro" id="IPR020845">
    <property type="entry name" value="AMP-binding_CS"/>
</dbReference>
<dbReference type="PANTHER" id="PTHR24096">
    <property type="entry name" value="LONG-CHAIN-FATTY-ACID--COA LIGASE"/>
    <property type="match status" value="1"/>
</dbReference>
<feature type="domain" description="AMP-dependent synthetase/ligase" evidence="3">
    <location>
        <begin position="229"/>
        <end position="361"/>
    </location>
</feature>
<comment type="caution">
    <text evidence="5">The sequence shown here is derived from an EMBL/GenBank/DDBJ whole genome shotgun (WGS) entry which is preliminary data.</text>
</comment>
<dbReference type="InterPro" id="IPR045851">
    <property type="entry name" value="AMP-bd_C_sf"/>
</dbReference>
<keyword evidence="6" id="KW-1185">Reference proteome</keyword>
<comment type="similarity">
    <text evidence="1">Belongs to the ATP-dependent AMP-binding enzyme family.</text>
</comment>
<evidence type="ECO:0008006" key="7">
    <source>
        <dbReference type="Google" id="ProtNLM"/>
    </source>
</evidence>
<dbReference type="EMBL" id="MLKD01000001">
    <property type="protein sequence ID" value="OQE31634.1"/>
    <property type="molecule type" value="Genomic_DNA"/>
</dbReference>
<protein>
    <recommendedName>
        <fullName evidence="7">AMP-dependent synthetase/ligase domain-containing protein</fullName>
    </recommendedName>
</protein>
<dbReference type="SUPFAM" id="SSF56801">
    <property type="entry name" value="Acetyl-CoA synthetase-like"/>
    <property type="match status" value="1"/>
</dbReference>
<dbReference type="Proteomes" id="UP000191285">
    <property type="component" value="Unassembled WGS sequence"/>
</dbReference>
<name>A0A1V6TZX9_9EURO</name>
<dbReference type="InterPro" id="IPR000873">
    <property type="entry name" value="AMP-dep_synth/lig_dom"/>
</dbReference>
<dbReference type="Gene3D" id="3.40.50.12780">
    <property type="entry name" value="N-terminal domain of ligase-like"/>
    <property type="match status" value="2"/>
</dbReference>
<evidence type="ECO:0000313" key="5">
    <source>
        <dbReference type="EMBL" id="OQE31634.1"/>
    </source>
</evidence>
<dbReference type="OrthoDB" id="1898221at2759"/>
<accession>A0A1V6TZX9</accession>
<dbReference type="Pfam" id="PF00501">
    <property type="entry name" value="AMP-binding"/>
    <property type="match status" value="2"/>
</dbReference>
<dbReference type="InterPro" id="IPR025110">
    <property type="entry name" value="AMP-bd_C"/>
</dbReference>
<proteinExistence type="inferred from homology"/>
<dbReference type="GO" id="GO:0016405">
    <property type="term" value="F:CoA-ligase activity"/>
    <property type="evidence" value="ECO:0007669"/>
    <property type="project" value="TreeGrafter"/>
</dbReference>
<keyword evidence="2" id="KW-0436">Ligase</keyword>